<organism evidence="2 3">
    <name type="scientific">Cymbomonas tetramitiformis</name>
    <dbReference type="NCBI Taxonomy" id="36881"/>
    <lineage>
        <taxon>Eukaryota</taxon>
        <taxon>Viridiplantae</taxon>
        <taxon>Chlorophyta</taxon>
        <taxon>Pyramimonadophyceae</taxon>
        <taxon>Pyramimonadales</taxon>
        <taxon>Pyramimonadaceae</taxon>
        <taxon>Cymbomonas</taxon>
    </lineage>
</organism>
<keyword evidence="3" id="KW-1185">Reference proteome</keyword>
<dbReference type="AlphaFoldDB" id="A0AAE0H074"/>
<dbReference type="Proteomes" id="UP001190700">
    <property type="component" value="Unassembled WGS sequence"/>
</dbReference>
<sequence length="93" mass="10235">MFKDPVILEIKGEHYVKCDCIFTTSTCPEAGGYDILFAGGGSLPLVEYGGAQHVGKASSGRHPKRPSYYKAVEGASRRQIRAIRKANMRRYGL</sequence>
<protein>
    <submittedName>
        <fullName evidence="2">Uncharacterized protein</fullName>
    </submittedName>
</protein>
<comment type="caution">
    <text evidence="2">The sequence shown here is derived from an EMBL/GenBank/DDBJ whole genome shotgun (WGS) entry which is preliminary data.</text>
</comment>
<dbReference type="EMBL" id="LGRX02000846">
    <property type="protein sequence ID" value="KAK3287441.1"/>
    <property type="molecule type" value="Genomic_DNA"/>
</dbReference>
<evidence type="ECO:0000313" key="2">
    <source>
        <dbReference type="EMBL" id="KAK3287441.1"/>
    </source>
</evidence>
<dbReference type="EMBL" id="LGRX02021643">
    <property type="protein sequence ID" value="KAK3256455.1"/>
    <property type="molecule type" value="Genomic_DNA"/>
</dbReference>
<name>A0AAE0H074_9CHLO</name>
<proteinExistence type="predicted"/>
<accession>A0AAE0H074</accession>
<reference evidence="2" key="2">
    <citation type="submission" date="2023-06" db="EMBL/GenBank/DDBJ databases">
        <title>Long-read-based genome assembly of the green algal bacterivore Cymbomonas tetramitiformis.</title>
        <authorList>
            <person name="Gyaltshen Y."/>
            <person name="Rozenberg A."/>
            <person name="Paasch A."/>
            <person name="Burns J.A."/>
            <person name="Warring S."/>
            <person name="Larson R."/>
            <person name="Maurer-Alcala X."/>
            <person name="Dacks J."/>
            <person name="Kim E."/>
        </authorList>
    </citation>
    <scope>NUCLEOTIDE SEQUENCE</scope>
    <source>
        <strain evidence="2">PLY_AMNH</strain>
    </source>
</reference>
<gene>
    <name evidence="1" type="ORF">CYMTET_34410</name>
    <name evidence="2" type="ORF">CYMTET_5045</name>
</gene>
<reference evidence="2 3" key="1">
    <citation type="journal article" date="2015" name="Genome Biol. Evol.">
        <title>Comparative Genomics of a Bacterivorous Green Alga Reveals Evolutionary Causalities and Consequences of Phago-Mixotrophic Mode of Nutrition.</title>
        <authorList>
            <person name="Burns J.A."/>
            <person name="Paasch A."/>
            <person name="Narechania A."/>
            <person name="Kim E."/>
        </authorList>
    </citation>
    <scope>NUCLEOTIDE SEQUENCE [LARGE SCALE GENOMIC DNA]</scope>
    <source>
        <strain evidence="2">PLY_AMNH</strain>
    </source>
</reference>
<evidence type="ECO:0000313" key="1">
    <source>
        <dbReference type="EMBL" id="KAK3256455.1"/>
    </source>
</evidence>
<evidence type="ECO:0000313" key="3">
    <source>
        <dbReference type="Proteomes" id="UP001190700"/>
    </source>
</evidence>